<dbReference type="GO" id="GO:0003700">
    <property type="term" value="F:DNA-binding transcription factor activity"/>
    <property type="evidence" value="ECO:0007669"/>
    <property type="project" value="TreeGrafter"/>
</dbReference>
<dbReference type="PANTHER" id="PTHR46797:SF1">
    <property type="entry name" value="METHYLPHOSPHONATE SYNTHASE"/>
    <property type="match status" value="1"/>
</dbReference>
<dbReference type="InterPro" id="IPR010982">
    <property type="entry name" value="Lambda_DNA-bd_dom_sf"/>
</dbReference>
<keyword evidence="1" id="KW-0238">DNA-binding</keyword>
<gene>
    <name evidence="3" type="ORF">HCR03_08420</name>
</gene>
<dbReference type="Gene3D" id="1.10.260.40">
    <property type="entry name" value="lambda repressor-like DNA-binding domains"/>
    <property type="match status" value="1"/>
</dbReference>
<proteinExistence type="predicted"/>
<accession>A0A7G8TF26</accession>
<dbReference type="SUPFAM" id="SSF47413">
    <property type="entry name" value="lambda repressor-like DNA-binding domains"/>
    <property type="match status" value="1"/>
</dbReference>
<evidence type="ECO:0000256" key="1">
    <source>
        <dbReference type="ARBA" id="ARBA00023125"/>
    </source>
</evidence>
<dbReference type="AlphaFoldDB" id="A0A7G8TF26"/>
<dbReference type="Pfam" id="PF01381">
    <property type="entry name" value="HTH_3"/>
    <property type="match status" value="1"/>
</dbReference>
<dbReference type="EMBL" id="CP060286">
    <property type="protein sequence ID" value="QNK42217.1"/>
    <property type="molecule type" value="Genomic_DNA"/>
</dbReference>
<name>A0A7G8TF26_9FIRM</name>
<dbReference type="SMART" id="SM00530">
    <property type="entry name" value="HTH_XRE"/>
    <property type="match status" value="1"/>
</dbReference>
<sequence length="102" mass="11544">MDLPVKFQTLRTRKNFSVYKLSKATDISENYIHKIEKGQSQPSVLVLEKLLGCLGTTVSEFFNESPDVLYPTTKERELVETFRVLNGEKAAAVLHMAKLLAE</sequence>
<dbReference type="KEGG" id="cfem:HCR03_08420"/>
<feature type="domain" description="HTH cro/C1-type" evidence="2">
    <location>
        <begin position="7"/>
        <end position="61"/>
    </location>
</feature>
<dbReference type="GO" id="GO:0005829">
    <property type="term" value="C:cytosol"/>
    <property type="evidence" value="ECO:0007669"/>
    <property type="project" value="TreeGrafter"/>
</dbReference>
<dbReference type="PROSITE" id="PS50943">
    <property type="entry name" value="HTH_CROC1"/>
    <property type="match status" value="1"/>
</dbReference>
<protein>
    <submittedName>
        <fullName evidence="3">Helix-turn-helix transcriptional regulator</fullName>
    </submittedName>
</protein>
<dbReference type="Proteomes" id="UP000515909">
    <property type="component" value="Chromosome"/>
</dbReference>
<dbReference type="RefSeq" id="WP_187037619.1">
    <property type="nucleotide sequence ID" value="NZ_CP060286.1"/>
</dbReference>
<organism evidence="3 4">
    <name type="scientific">Caproicibacter fermentans</name>
    <dbReference type="NCBI Taxonomy" id="2576756"/>
    <lineage>
        <taxon>Bacteria</taxon>
        <taxon>Bacillati</taxon>
        <taxon>Bacillota</taxon>
        <taxon>Clostridia</taxon>
        <taxon>Eubacteriales</taxon>
        <taxon>Acutalibacteraceae</taxon>
        <taxon>Caproicibacter</taxon>
    </lineage>
</organism>
<evidence type="ECO:0000313" key="3">
    <source>
        <dbReference type="EMBL" id="QNK42217.1"/>
    </source>
</evidence>
<dbReference type="CDD" id="cd00093">
    <property type="entry name" value="HTH_XRE"/>
    <property type="match status" value="1"/>
</dbReference>
<reference evidence="3 4" key="1">
    <citation type="submission" date="2020-08" db="EMBL/GenBank/DDBJ databases">
        <title>The isolate Caproiciproducens sp. 7D4C2 produces n-caproate at mildly acidic conditions from hexoses: genome and rBOX comparison with related strains and chain-elongating bacteria.</title>
        <authorList>
            <person name="Esquivel-Elizondo S."/>
            <person name="Bagci C."/>
            <person name="Temovska M."/>
            <person name="Jeon B.S."/>
            <person name="Bessarab I."/>
            <person name="Williams R.B.H."/>
            <person name="Huson D.H."/>
            <person name="Angenent L.T."/>
        </authorList>
    </citation>
    <scope>NUCLEOTIDE SEQUENCE [LARGE SCALE GENOMIC DNA]</scope>
    <source>
        <strain evidence="3 4">7D4C2</strain>
    </source>
</reference>
<dbReference type="GO" id="GO:0003677">
    <property type="term" value="F:DNA binding"/>
    <property type="evidence" value="ECO:0007669"/>
    <property type="project" value="UniProtKB-KW"/>
</dbReference>
<evidence type="ECO:0000259" key="2">
    <source>
        <dbReference type="PROSITE" id="PS50943"/>
    </source>
</evidence>
<dbReference type="InterPro" id="IPR001387">
    <property type="entry name" value="Cro/C1-type_HTH"/>
</dbReference>
<dbReference type="PANTHER" id="PTHR46797">
    <property type="entry name" value="HTH-TYPE TRANSCRIPTIONAL REGULATOR"/>
    <property type="match status" value="1"/>
</dbReference>
<evidence type="ECO:0000313" key="4">
    <source>
        <dbReference type="Proteomes" id="UP000515909"/>
    </source>
</evidence>
<dbReference type="InterPro" id="IPR050807">
    <property type="entry name" value="TransReg_Diox_bact_type"/>
</dbReference>